<evidence type="ECO:0000313" key="1">
    <source>
        <dbReference type="EMBL" id="QJA96797.1"/>
    </source>
</evidence>
<organism evidence="1">
    <name type="scientific">viral metagenome</name>
    <dbReference type="NCBI Taxonomy" id="1070528"/>
    <lineage>
        <taxon>unclassified sequences</taxon>
        <taxon>metagenomes</taxon>
        <taxon>organismal metagenomes</taxon>
    </lineage>
</organism>
<name>A0A6M3LN86_9ZZZZ</name>
<sequence>MAKCPYCDKEISLKLNDLKDHKMSMIIRHEGQYLKAKTVGGVITNMATLLGETSNNRVKVAFGGIEQREHELTIHFLVAESREDKP</sequence>
<dbReference type="EMBL" id="MT143434">
    <property type="protein sequence ID" value="QJA96797.1"/>
    <property type="molecule type" value="Genomic_DNA"/>
</dbReference>
<proteinExistence type="predicted"/>
<accession>A0A6M3LN86</accession>
<dbReference type="AlphaFoldDB" id="A0A6M3LN86"/>
<protein>
    <submittedName>
        <fullName evidence="1">Uncharacterized protein</fullName>
    </submittedName>
</protein>
<reference evidence="1" key="1">
    <citation type="submission" date="2020-03" db="EMBL/GenBank/DDBJ databases">
        <title>The deep terrestrial virosphere.</title>
        <authorList>
            <person name="Holmfeldt K."/>
            <person name="Nilsson E."/>
            <person name="Simone D."/>
            <person name="Lopez-Fernandez M."/>
            <person name="Wu X."/>
            <person name="de Brujin I."/>
            <person name="Lundin D."/>
            <person name="Andersson A."/>
            <person name="Bertilsson S."/>
            <person name="Dopson M."/>
        </authorList>
    </citation>
    <scope>NUCLEOTIDE SEQUENCE</scope>
    <source>
        <strain evidence="1">MM415B07355</strain>
    </source>
</reference>
<gene>
    <name evidence="1" type="ORF">MM415B07355_0006</name>
</gene>